<feature type="region of interest" description="Disordered" evidence="1">
    <location>
        <begin position="283"/>
        <end position="308"/>
    </location>
</feature>
<dbReference type="PANTHER" id="PTHR47377">
    <property type="entry name" value="RHODANESE-LIKE DOMAIN-CONTAINING PROTEIN 4, CHLOROPLASTIC"/>
    <property type="match status" value="1"/>
</dbReference>
<evidence type="ECO:0000259" key="2">
    <source>
        <dbReference type="PROSITE" id="PS50206"/>
    </source>
</evidence>
<dbReference type="InterPro" id="IPR036873">
    <property type="entry name" value="Rhodanese-like_dom_sf"/>
</dbReference>
<dbReference type="Gene3D" id="3.40.250.10">
    <property type="entry name" value="Rhodanese-like domain"/>
    <property type="match status" value="1"/>
</dbReference>
<dbReference type="SUPFAM" id="SSF52821">
    <property type="entry name" value="Rhodanese/Cell cycle control phosphatase"/>
    <property type="match status" value="1"/>
</dbReference>
<sequence>MIPLQDHRLIPKPSPFLQISASHAPNPHQKCFPTQKIVPFFKFYTSHFPNSLTIRVSAQKTAPFSKILPYHLQIPLQDSVFMNNPWKFHHSLAIMAAVSFPFPSFAAETELSASDKINIEAIVISIDDFFNRNPFFVAGVTFIWLVVIPLTQGYLKKYKYISAIDAFRKLRDVPNSQLLDIRNKQSVQFISSPNLKIFDKDVVQVEFAEGEEEGFVKEVVKKFRDPGNTIICVLDNFDGNSLKVAELLFKNGFKEAYAIKGGLRGKDGWQAIQETLLPPSVHVYPRKKSKATNPSGVNSQRTDEQNNENGWALASSSIHQDKNQNTGNDHIDSVETASEAKLAPERPLSPYPNYPDLKPPSSPTPSKP</sequence>
<accession>A0A6I9QH06</accession>
<dbReference type="OrthoDB" id="1696354at2759"/>
<reference evidence="4" key="1">
    <citation type="submission" date="2025-08" db="UniProtKB">
        <authorList>
            <consortium name="RefSeq"/>
        </authorList>
    </citation>
    <scope>IDENTIFICATION</scope>
</reference>
<name>A0A6I9QH06_ELAGV</name>
<evidence type="ECO:0000313" key="4">
    <source>
        <dbReference type="RefSeq" id="XP_010908500.1"/>
    </source>
</evidence>
<keyword evidence="3" id="KW-1185">Reference proteome</keyword>
<dbReference type="InParanoid" id="A0A6I9QH06"/>
<dbReference type="RefSeq" id="XP_010908500.1">
    <property type="nucleotide sequence ID" value="XM_010910198.2"/>
</dbReference>
<protein>
    <submittedName>
        <fullName evidence="4">Rhodanese-like domain-containing protein 4A, chloroplastic</fullName>
    </submittedName>
</protein>
<feature type="compositionally biased region" description="Polar residues" evidence="1">
    <location>
        <begin position="291"/>
        <end position="300"/>
    </location>
</feature>
<dbReference type="Proteomes" id="UP000504607">
    <property type="component" value="Chromosome 2"/>
</dbReference>
<organism evidence="3 4">
    <name type="scientific">Elaeis guineensis var. tenera</name>
    <name type="common">Oil palm</name>
    <dbReference type="NCBI Taxonomy" id="51953"/>
    <lineage>
        <taxon>Eukaryota</taxon>
        <taxon>Viridiplantae</taxon>
        <taxon>Streptophyta</taxon>
        <taxon>Embryophyta</taxon>
        <taxon>Tracheophyta</taxon>
        <taxon>Spermatophyta</taxon>
        <taxon>Magnoliopsida</taxon>
        <taxon>Liliopsida</taxon>
        <taxon>Arecaceae</taxon>
        <taxon>Arecoideae</taxon>
        <taxon>Cocoseae</taxon>
        <taxon>Elaeidinae</taxon>
        <taxon>Elaeis</taxon>
    </lineage>
</organism>
<dbReference type="FunCoup" id="A0A6I9QH06">
    <property type="interactions" value="3240"/>
</dbReference>
<dbReference type="PROSITE" id="PS50206">
    <property type="entry name" value="RHODANESE_3"/>
    <property type="match status" value="1"/>
</dbReference>
<evidence type="ECO:0000313" key="3">
    <source>
        <dbReference type="Proteomes" id="UP000504607"/>
    </source>
</evidence>
<proteinExistence type="predicted"/>
<feature type="region of interest" description="Disordered" evidence="1">
    <location>
        <begin position="320"/>
        <end position="368"/>
    </location>
</feature>
<dbReference type="AlphaFoldDB" id="A0A6I9QH06"/>
<gene>
    <name evidence="4" type="primary">LOC105034874</name>
</gene>
<dbReference type="PANTHER" id="PTHR47377:SF3">
    <property type="entry name" value="RHODANESE-LIKE DOMAIN-CONTAINING PROTEIN 4A, CHLOROPLASTIC"/>
    <property type="match status" value="1"/>
</dbReference>
<feature type="domain" description="Rhodanese" evidence="2">
    <location>
        <begin position="172"/>
        <end position="278"/>
    </location>
</feature>
<evidence type="ECO:0000256" key="1">
    <source>
        <dbReference type="SAM" id="MobiDB-lite"/>
    </source>
</evidence>
<dbReference type="InterPro" id="IPR044240">
    <property type="entry name" value="STR4-like"/>
</dbReference>
<feature type="compositionally biased region" description="Pro residues" evidence="1">
    <location>
        <begin position="347"/>
        <end position="368"/>
    </location>
</feature>
<dbReference type="InterPro" id="IPR001763">
    <property type="entry name" value="Rhodanese-like_dom"/>
</dbReference>